<evidence type="ECO:0000313" key="2">
    <source>
        <dbReference type="Proteomes" id="UP001315686"/>
    </source>
</evidence>
<dbReference type="EMBL" id="JADQAZ010000002">
    <property type="protein sequence ID" value="MBT0957871.1"/>
    <property type="molecule type" value="Genomic_DNA"/>
</dbReference>
<dbReference type="AlphaFoldDB" id="A0AAP2CQX4"/>
<dbReference type="PANTHER" id="PTHR35802:SF1">
    <property type="entry name" value="PROTEASE SYNTHASE AND SPORULATION PROTEIN PAI 2"/>
    <property type="match status" value="1"/>
</dbReference>
<dbReference type="Pfam" id="PF04299">
    <property type="entry name" value="FMN_bind_2"/>
    <property type="match status" value="1"/>
</dbReference>
<evidence type="ECO:0000313" key="1">
    <source>
        <dbReference type="EMBL" id="MBT0957871.1"/>
    </source>
</evidence>
<accession>A0AAP2CQX4</accession>
<gene>
    <name evidence="1" type="ORF">IV417_10755</name>
</gene>
<dbReference type="Proteomes" id="UP001315686">
    <property type="component" value="Unassembled WGS sequence"/>
</dbReference>
<keyword evidence="2" id="KW-1185">Reference proteome</keyword>
<name>A0AAP2CQX4_9RHOB</name>
<dbReference type="InterPro" id="IPR012349">
    <property type="entry name" value="Split_barrel_FMN-bd"/>
</dbReference>
<dbReference type="PIRSF" id="PIRSF010372">
    <property type="entry name" value="PaiB"/>
    <property type="match status" value="1"/>
</dbReference>
<dbReference type="SUPFAM" id="SSF50475">
    <property type="entry name" value="FMN-binding split barrel"/>
    <property type="match status" value="1"/>
</dbReference>
<dbReference type="PANTHER" id="PTHR35802">
    <property type="entry name" value="PROTEASE SYNTHASE AND SPORULATION PROTEIN PAI 2"/>
    <property type="match status" value="1"/>
</dbReference>
<dbReference type="Gene3D" id="2.30.110.10">
    <property type="entry name" value="Electron Transport, Fmn-binding Protein, Chain A"/>
    <property type="match status" value="1"/>
</dbReference>
<protein>
    <submittedName>
        <fullName evidence="1">FMN-binding negative transcriptional regulator</fullName>
    </submittedName>
</protein>
<proteinExistence type="predicted"/>
<dbReference type="InterPro" id="IPR007396">
    <property type="entry name" value="TR_PAI2-type"/>
</dbReference>
<reference evidence="1 2" key="1">
    <citation type="journal article" date="2021" name="Arch. Microbiol.">
        <title>Harenicola maris gen. nov., sp. nov. isolated from the Sea of Japan shallow sediments.</title>
        <authorList>
            <person name="Romanenko L.A."/>
            <person name="Kurilenko V.V."/>
            <person name="Chernysheva N.Y."/>
            <person name="Tekutyeva L.A."/>
            <person name="Velansky P.V."/>
            <person name="Svetashev V.I."/>
            <person name="Isaeva M.P."/>
        </authorList>
    </citation>
    <scope>NUCLEOTIDE SEQUENCE [LARGE SCALE GENOMIC DNA]</scope>
    <source>
        <strain evidence="1 2">KMM 3653</strain>
    </source>
</reference>
<dbReference type="RefSeq" id="WP_327794093.1">
    <property type="nucleotide sequence ID" value="NZ_JADQAZ010000002.1"/>
</dbReference>
<organism evidence="1 2">
    <name type="scientific">Harenicola maris</name>
    <dbReference type="NCBI Taxonomy" id="2841044"/>
    <lineage>
        <taxon>Bacteria</taxon>
        <taxon>Pseudomonadati</taxon>
        <taxon>Pseudomonadota</taxon>
        <taxon>Alphaproteobacteria</taxon>
        <taxon>Rhodobacterales</taxon>
        <taxon>Paracoccaceae</taxon>
        <taxon>Harenicola</taxon>
    </lineage>
</organism>
<comment type="caution">
    <text evidence="1">The sequence shown here is derived from an EMBL/GenBank/DDBJ whole genome shotgun (WGS) entry which is preliminary data.</text>
</comment>
<sequence>MHPNPAFRQTEQATAIAMARNRAFGTLLLNGEQTPLIAHIPFLLNEAGTEAELHLVRSNPIARRVKDATPATLAVTGPDAYISPDWYGAEDQVPTWNYAAVHLTGSLTPLPTTNLLPLLDRLSHHFESQLAPKPEWLTTKMTPEVLQKMLRQILPYRLKVTDIQSTFKLGQNKPDSARTKAATELKQSPIGQNTAALAALMQNPPD</sequence>